<feature type="transmembrane region" description="Helical" evidence="8">
    <location>
        <begin position="48"/>
        <end position="68"/>
    </location>
</feature>
<dbReference type="GO" id="GO:0030395">
    <property type="term" value="F:lactose binding"/>
    <property type="evidence" value="ECO:0007669"/>
    <property type="project" value="TreeGrafter"/>
</dbReference>
<dbReference type="STRING" id="1938817.SAMN06296008_10985"/>
<dbReference type="EMBL" id="FWXJ01000009">
    <property type="protein sequence ID" value="SMC61960.1"/>
    <property type="molecule type" value="Genomic_DNA"/>
</dbReference>
<dbReference type="PANTHER" id="PTHR23522">
    <property type="entry name" value="BLL5896 PROTEIN"/>
    <property type="match status" value="1"/>
</dbReference>
<evidence type="ECO:0000256" key="6">
    <source>
        <dbReference type="ARBA" id="ARBA00022989"/>
    </source>
</evidence>
<comment type="subcellular location">
    <subcellularLocation>
        <location evidence="1">Cell inner membrane</location>
        <topology evidence="1">Multi-pass membrane protein</topology>
    </subcellularLocation>
</comment>
<dbReference type="PIRSF" id="PIRSF004925">
    <property type="entry name" value="HcaT"/>
    <property type="match status" value="1"/>
</dbReference>
<dbReference type="RefSeq" id="WP_084283874.1">
    <property type="nucleotide sequence ID" value="NZ_FWXJ01000009.1"/>
</dbReference>
<dbReference type="GO" id="GO:0005886">
    <property type="term" value="C:plasma membrane"/>
    <property type="evidence" value="ECO:0007669"/>
    <property type="project" value="UniProtKB-SubCell"/>
</dbReference>
<dbReference type="InterPro" id="IPR026032">
    <property type="entry name" value="HcaT-like"/>
</dbReference>
<protein>
    <submittedName>
        <fullName evidence="10">MFS transporter, PPP family, 3-phenylpropionic acid transporter</fullName>
    </submittedName>
</protein>
<keyword evidence="5 8" id="KW-0812">Transmembrane</keyword>
<dbReference type="InterPro" id="IPR024989">
    <property type="entry name" value="MFS_assoc_dom"/>
</dbReference>
<evidence type="ECO:0000256" key="3">
    <source>
        <dbReference type="ARBA" id="ARBA00022475"/>
    </source>
</evidence>
<evidence type="ECO:0000313" key="10">
    <source>
        <dbReference type="EMBL" id="SMC61960.1"/>
    </source>
</evidence>
<dbReference type="AlphaFoldDB" id="A0A1W2AN56"/>
<keyword evidence="2" id="KW-0813">Transport</keyword>
<feature type="transmembrane region" description="Helical" evidence="8">
    <location>
        <begin position="140"/>
        <end position="159"/>
    </location>
</feature>
<feature type="domain" description="Major facilitator superfamily (MFS) profile" evidence="9">
    <location>
        <begin position="9"/>
        <end position="387"/>
    </location>
</feature>
<keyword evidence="3" id="KW-1003">Cell membrane</keyword>
<dbReference type="Gene3D" id="1.20.1250.20">
    <property type="entry name" value="MFS general substrate transporter like domains"/>
    <property type="match status" value="2"/>
</dbReference>
<feature type="transmembrane region" description="Helical" evidence="8">
    <location>
        <begin position="12"/>
        <end position="36"/>
    </location>
</feature>
<dbReference type="InterPro" id="IPR036259">
    <property type="entry name" value="MFS_trans_sf"/>
</dbReference>
<dbReference type="OrthoDB" id="9150135at2"/>
<dbReference type="SUPFAM" id="SSF103473">
    <property type="entry name" value="MFS general substrate transporter"/>
    <property type="match status" value="1"/>
</dbReference>
<feature type="transmembrane region" description="Helical" evidence="8">
    <location>
        <begin position="244"/>
        <end position="262"/>
    </location>
</feature>
<reference evidence="10 11" key="1">
    <citation type="submission" date="2017-04" db="EMBL/GenBank/DDBJ databases">
        <authorList>
            <person name="Afonso C.L."/>
            <person name="Miller P.J."/>
            <person name="Scott M.A."/>
            <person name="Spackman E."/>
            <person name="Goraichik I."/>
            <person name="Dimitrov K.M."/>
            <person name="Suarez D.L."/>
            <person name="Swayne D.E."/>
        </authorList>
    </citation>
    <scope>NUCLEOTIDE SEQUENCE [LARGE SCALE GENOMIC DNA]</scope>
    <source>
        <strain evidence="10 11">VK13</strain>
    </source>
</reference>
<dbReference type="NCBIfam" id="NF037955">
    <property type="entry name" value="mfs"/>
    <property type="match status" value="1"/>
</dbReference>
<dbReference type="GO" id="GO:0015528">
    <property type="term" value="F:lactose:proton symporter activity"/>
    <property type="evidence" value="ECO:0007669"/>
    <property type="project" value="TreeGrafter"/>
</dbReference>
<keyword evidence="11" id="KW-1185">Reference proteome</keyword>
<keyword evidence="4" id="KW-0997">Cell inner membrane</keyword>
<organism evidence="10 11">
    <name type="scientific">Polynucleobacter kasalickyi</name>
    <dbReference type="NCBI Taxonomy" id="1938817"/>
    <lineage>
        <taxon>Bacteria</taxon>
        <taxon>Pseudomonadati</taxon>
        <taxon>Pseudomonadota</taxon>
        <taxon>Betaproteobacteria</taxon>
        <taxon>Burkholderiales</taxon>
        <taxon>Burkholderiaceae</taxon>
        <taxon>Polynucleobacter</taxon>
    </lineage>
</organism>
<evidence type="ECO:0000256" key="1">
    <source>
        <dbReference type="ARBA" id="ARBA00004429"/>
    </source>
</evidence>
<evidence type="ECO:0000256" key="8">
    <source>
        <dbReference type="SAM" id="Phobius"/>
    </source>
</evidence>
<accession>A0A1W2AN56</accession>
<gene>
    <name evidence="10" type="ORF">SAMN06296008_10985</name>
</gene>
<feature type="transmembrane region" description="Helical" evidence="8">
    <location>
        <begin position="362"/>
        <end position="379"/>
    </location>
</feature>
<dbReference type="PANTHER" id="PTHR23522:SF10">
    <property type="entry name" value="3-PHENYLPROPIONIC ACID TRANSPORTER-RELATED"/>
    <property type="match status" value="1"/>
</dbReference>
<feature type="transmembrane region" description="Helical" evidence="8">
    <location>
        <begin position="80"/>
        <end position="107"/>
    </location>
</feature>
<evidence type="ECO:0000256" key="7">
    <source>
        <dbReference type="ARBA" id="ARBA00023136"/>
    </source>
</evidence>
<feature type="transmembrane region" description="Helical" evidence="8">
    <location>
        <begin position="274"/>
        <end position="300"/>
    </location>
</feature>
<dbReference type="InterPro" id="IPR020846">
    <property type="entry name" value="MFS_dom"/>
</dbReference>
<feature type="transmembrane region" description="Helical" evidence="8">
    <location>
        <begin position="209"/>
        <end position="232"/>
    </location>
</feature>
<feature type="transmembrane region" description="Helical" evidence="8">
    <location>
        <begin position="334"/>
        <end position="356"/>
    </location>
</feature>
<dbReference type="Pfam" id="PF12832">
    <property type="entry name" value="MFS_1_like"/>
    <property type="match status" value="1"/>
</dbReference>
<evidence type="ECO:0000259" key="9">
    <source>
        <dbReference type="PROSITE" id="PS50850"/>
    </source>
</evidence>
<proteinExistence type="predicted"/>
<name>A0A1W2AN56_9BURK</name>
<evidence type="ECO:0000313" key="11">
    <source>
        <dbReference type="Proteomes" id="UP000192708"/>
    </source>
</evidence>
<evidence type="ECO:0000256" key="2">
    <source>
        <dbReference type="ARBA" id="ARBA00022448"/>
    </source>
</evidence>
<evidence type="ECO:0000256" key="4">
    <source>
        <dbReference type="ARBA" id="ARBA00022519"/>
    </source>
</evidence>
<evidence type="ECO:0000256" key="5">
    <source>
        <dbReference type="ARBA" id="ARBA00022692"/>
    </source>
</evidence>
<sequence>MSGSPKVAASHYTFAAFFFFYFGYLGIVSPFMSLYFNHIGFTALQISVLMSMLQFTRIIGPFAWGWFADHRRDRIGLMRVTVILALIVFLGIFVSNQFYFLLAWMFILNTFSSSLTPLSEAVTIRALQKENAFESKYGKLRLWGSIGFILAVSVGGFWFEKSGIETLPYVALALMCGVVVSTWTLWEPPHEVYERQKGEILAILKKPEVMWFFTSSFCMIFAHASYYVFYSLYLTKLGYGTQTIGLFWMLGVLAEVLFFYYQRFFLAKFGAQKILAACFIVAALRFATIAYLPIFGLLLLMQIFHAMTFGAHHTSSLRFLQQWFNGSTQARGQALYTSISYGIGGSVGGFVAGWVWDVLGAEHVFGLSAIASVIGYFAIKQSIKITHSHGHPAF</sequence>
<keyword evidence="6 8" id="KW-1133">Transmembrane helix</keyword>
<dbReference type="PROSITE" id="PS50850">
    <property type="entry name" value="MFS"/>
    <property type="match status" value="1"/>
</dbReference>
<feature type="transmembrane region" description="Helical" evidence="8">
    <location>
        <begin position="166"/>
        <end position="186"/>
    </location>
</feature>
<keyword evidence="7 8" id="KW-0472">Membrane</keyword>
<dbReference type="Proteomes" id="UP000192708">
    <property type="component" value="Unassembled WGS sequence"/>
</dbReference>